<evidence type="ECO:0000256" key="1">
    <source>
        <dbReference type="SAM" id="SignalP"/>
    </source>
</evidence>
<reference evidence="2" key="2">
    <citation type="submission" date="2020-09" db="EMBL/GenBank/DDBJ databases">
        <authorList>
            <person name="Sun Q."/>
            <person name="Zhou Y."/>
        </authorList>
    </citation>
    <scope>NUCLEOTIDE SEQUENCE</scope>
    <source>
        <strain evidence="2">CGMCC 1.15322</strain>
    </source>
</reference>
<feature type="chain" id="PRO_5037962273" evidence="1">
    <location>
        <begin position="19"/>
        <end position="104"/>
    </location>
</feature>
<dbReference type="Proteomes" id="UP000620596">
    <property type="component" value="Unassembled WGS sequence"/>
</dbReference>
<name>A0A916SNJ8_9BURK</name>
<proteinExistence type="predicted"/>
<evidence type="ECO:0000313" key="2">
    <source>
        <dbReference type="EMBL" id="GGB07775.1"/>
    </source>
</evidence>
<accession>A0A916SNJ8</accession>
<gene>
    <name evidence="2" type="ORF">GCM10011496_30850</name>
</gene>
<organism evidence="2 3">
    <name type="scientific">Polaromonas eurypsychrophila</name>
    <dbReference type="NCBI Taxonomy" id="1614635"/>
    <lineage>
        <taxon>Bacteria</taxon>
        <taxon>Pseudomonadati</taxon>
        <taxon>Pseudomonadota</taxon>
        <taxon>Betaproteobacteria</taxon>
        <taxon>Burkholderiales</taxon>
        <taxon>Comamonadaceae</taxon>
        <taxon>Polaromonas</taxon>
    </lineage>
</organism>
<feature type="signal peptide" evidence="1">
    <location>
        <begin position="1"/>
        <end position="18"/>
    </location>
</feature>
<sequence>MLLAAGLTAALIAALLSACGGMREVQGSAAQKVELNGLNYQVEQITASTWTASPPAGRPSSAQQSVALVKAIEKASGCKVTDSSPGLHGTALNAQVDCGSRLKN</sequence>
<dbReference type="EMBL" id="BMIG01000013">
    <property type="protein sequence ID" value="GGB07775.1"/>
    <property type="molecule type" value="Genomic_DNA"/>
</dbReference>
<dbReference type="RefSeq" id="WP_188709408.1">
    <property type="nucleotide sequence ID" value="NZ_BMIG01000013.1"/>
</dbReference>
<keyword evidence="3" id="KW-1185">Reference proteome</keyword>
<dbReference type="AlphaFoldDB" id="A0A916SNJ8"/>
<evidence type="ECO:0000313" key="3">
    <source>
        <dbReference type="Proteomes" id="UP000620596"/>
    </source>
</evidence>
<reference evidence="2" key="1">
    <citation type="journal article" date="2014" name="Int. J. Syst. Evol. Microbiol.">
        <title>Complete genome sequence of Corynebacterium casei LMG S-19264T (=DSM 44701T), isolated from a smear-ripened cheese.</title>
        <authorList>
            <consortium name="US DOE Joint Genome Institute (JGI-PGF)"/>
            <person name="Walter F."/>
            <person name="Albersmeier A."/>
            <person name="Kalinowski J."/>
            <person name="Ruckert C."/>
        </authorList>
    </citation>
    <scope>NUCLEOTIDE SEQUENCE</scope>
    <source>
        <strain evidence="2">CGMCC 1.15322</strain>
    </source>
</reference>
<comment type="caution">
    <text evidence="2">The sequence shown here is derived from an EMBL/GenBank/DDBJ whole genome shotgun (WGS) entry which is preliminary data.</text>
</comment>
<keyword evidence="1" id="KW-0732">Signal</keyword>
<protein>
    <submittedName>
        <fullName evidence="2">Uncharacterized protein</fullName>
    </submittedName>
</protein>